<dbReference type="GO" id="GO:0030515">
    <property type="term" value="F:snoRNA binding"/>
    <property type="evidence" value="ECO:0007669"/>
    <property type="project" value="InterPro"/>
</dbReference>
<dbReference type="GO" id="GO:0031120">
    <property type="term" value="P:snRNA pseudouridine synthesis"/>
    <property type="evidence" value="ECO:0007669"/>
    <property type="project" value="TreeGrafter"/>
</dbReference>
<dbReference type="Proteomes" id="UP000694415">
    <property type="component" value="Unplaced"/>
</dbReference>
<evidence type="ECO:0000256" key="7">
    <source>
        <dbReference type="ARBA" id="ARBA00030185"/>
    </source>
</evidence>
<dbReference type="SUPFAM" id="SSF144210">
    <property type="entry name" value="Nop10-like SnoRNP"/>
    <property type="match status" value="1"/>
</dbReference>
<dbReference type="InterPro" id="IPR036756">
    <property type="entry name" value="H/ACA_rnp_Nop10_sf"/>
</dbReference>
<sequence>MFLQYYVNEKGYHCYTLKKFDPMGQQTCPAHPAHFSPDDKYSKQQVTIKKCFKVLMTQQLRPVLCGFVKLLCCPLLDQLSGTECVNL</sequence>
<keyword evidence="6" id="KW-0687">Ribonucleoprotein</keyword>
<dbReference type="PANTHER" id="PTHR13305">
    <property type="entry name" value="RIBOSOME BIOGENESIS PROTEIN NOP10"/>
    <property type="match status" value="1"/>
</dbReference>
<dbReference type="PANTHER" id="PTHR13305:SF0">
    <property type="entry name" value="H_ACA RIBONUCLEOPROTEIN COMPLEX SUBUNIT 3"/>
    <property type="match status" value="1"/>
</dbReference>
<evidence type="ECO:0000256" key="11">
    <source>
        <dbReference type="ARBA" id="ARBA00071541"/>
    </source>
</evidence>
<evidence type="ECO:0000256" key="9">
    <source>
        <dbReference type="ARBA" id="ARBA00032266"/>
    </source>
</evidence>
<dbReference type="Ensembl" id="ENSMSIT00000035095.1">
    <property type="protein sequence ID" value="ENSMSIP00000027823.1"/>
    <property type="gene ID" value="ENSMSIG00000023462.1"/>
</dbReference>
<evidence type="ECO:0000256" key="8">
    <source>
        <dbReference type="ARBA" id="ARBA00031779"/>
    </source>
</evidence>
<dbReference type="FunFam" id="2.20.28.40:FF:000002">
    <property type="entry name" value="H/ACA ribonucleoprotein complex subunit 3"/>
    <property type="match status" value="1"/>
</dbReference>
<comment type="similarity">
    <text evidence="2">Belongs to the NOP10 family.</text>
</comment>
<evidence type="ECO:0000256" key="2">
    <source>
        <dbReference type="ARBA" id="ARBA00009462"/>
    </source>
</evidence>
<evidence type="ECO:0000313" key="12">
    <source>
        <dbReference type="Ensembl" id="ENSMSIP00000027823.1"/>
    </source>
</evidence>
<keyword evidence="13" id="KW-1185">Reference proteome</keyword>
<dbReference type="GO" id="GO:0070034">
    <property type="term" value="F:telomerase RNA binding"/>
    <property type="evidence" value="ECO:0007669"/>
    <property type="project" value="TreeGrafter"/>
</dbReference>
<evidence type="ECO:0000256" key="5">
    <source>
        <dbReference type="ARBA" id="ARBA00023242"/>
    </source>
</evidence>
<protein>
    <recommendedName>
        <fullName evidence="11">H/ACA ribonucleoprotein complex subunit 3</fullName>
    </recommendedName>
    <alternativeName>
        <fullName evidence="7">Nucleolar protein 10</fullName>
    </alternativeName>
    <alternativeName>
        <fullName evidence="8">Nucleolar protein family A member 3</fullName>
    </alternativeName>
    <alternativeName>
        <fullName evidence="9">snoRNP protein NOP10</fullName>
    </alternativeName>
</protein>
<proteinExistence type="inferred from homology"/>
<dbReference type="GO" id="GO:1904874">
    <property type="term" value="P:positive regulation of telomerase RNA localization to Cajal body"/>
    <property type="evidence" value="ECO:0007669"/>
    <property type="project" value="TreeGrafter"/>
</dbReference>
<dbReference type="GeneTree" id="ENSGT00390000012563"/>
<dbReference type="GO" id="GO:0031429">
    <property type="term" value="C:box H/ACA snoRNP complex"/>
    <property type="evidence" value="ECO:0007669"/>
    <property type="project" value="TreeGrafter"/>
</dbReference>
<evidence type="ECO:0000256" key="6">
    <source>
        <dbReference type="ARBA" id="ARBA00023274"/>
    </source>
</evidence>
<comment type="function">
    <text evidence="10">Required for ribosome biogenesis and telomere maintenance. Part of the H/ACA small nucleolar ribonucleoprotein (H/ACA snoRNP) complex, which catalyzes pseudouridylation of rRNA. This involves the isomerization of uridine such that the ribose is subsequently attached to C5, instead of the normal N1. Each rRNA can contain up to 100 pseudouridine ('psi') residues, which may serve to stabilize the conformation of rRNAs. May also be required for correct processing or intranuclear trafficking of TERC, the RNA component of the telomerase reverse transcriptase (TERT) holoenzyme.</text>
</comment>
<dbReference type="GO" id="GO:0031118">
    <property type="term" value="P:rRNA pseudouridine synthesis"/>
    <property type="evidence" value="ECO:0007669"/>
    <property type="project" value="TreeGrafter"/>
</dbReference>
<evidence type="ECO:0000256" key="4">
    <source>
        <dbReference type="ARBA" id="ARBA00022552"/>
    </source>
</evidence>
<organism evidence="12 13">
    <name type="scientific">Mus spicilegus</name>
    <name type="common">Mound-building mouse</name>
    <dbReference type="NCBI Taxonomy" id="10103"/>
    <lineage>
        <taxon>Eukaryota</taxon>
        <taxon>Metazoa</taxon>
        <taxon>Chordata</taxon>
        <taxon>Craniata</taxon>
        <taxon>Vertebrata</taxon>
        <taxon>Euteleostomi</taxon>
        <taxon>Mammalia</taxon>
        <taxon>Eutheria</taxon>
        <taxon>Euarchontoglires</taxon>
        <taxon>Glires</taxon>
        <taxon>Rodentia</taxon>
        <taxon>Myomorpha</taxon>
        <taxon>Muroidea</taxon>
        <taxon>Muridae</taxon>
        <taxon>Murinae</taxon>
        <taxon>Mus</taxon>
        <taxon>Mus</taxon>
    </lineage>
</organism>
<comment type="subcellular location">
    <subcellularLocation>
        <location evidence="1">Nucleus</location>
        <location evidence="1">Nucleolus</location>
    </subcellularLocation>
</comment>
<keyword evidence="3" id="KW-0690">Ribosome biogenesis</keyword>
<keyword evidence="5" id="KW-0539">Nucleus</keyword>
<name>A0A8C6HYR2_MUSSI</name>
<dbReference type="Gene3D" id="2.20.28.40">
    <property type="entry name" value="H/ACA ribonucleoprotein complex, subunit Nop10"/>
    <property type="match status" value="1"/>
</dbReference>
<evidence type="ECO:0000256" key="10">
    <source>
        <dbReference type="ARBA" id="ARBA00058344"/>
    </source>
</evidence>
<reference evidence="12" key="1">
    <citation type="submission" date="2025-08" db="UniProtKB">
        <authorList>
            <consortium name="Ensembl"/>
        </authorList>
    </citation>
    <scope>IDENTIFICATION</scope>
</reference>
<keyword evidence="4" id="KW-0698">rRNA processing</keyword>
<dbReference type="Pfam" id="PF04135">
    <property type="entry name" value="Nop10p"/>
    <property type="match status" value="1"/>
</dbReference>
<dbReference type="AlphaFoldDB" id="A0A8C6HYR2"/>
<accession>A0A8C6HYR2</accession>
<evidence type="ECO:0000256" key="3">
    <source>
        <dbReference type="ARBA" id="ARBA00022517"/>
    </source>
</evidence>
<evidence type="ECO:0000313" key="13">
    <source>
        <dbReference type="Proteomes" id="UP000694415"/>
    </source>
</evidence>
<reference evidence="12" key="2">
    <citation type="submission" date="2025-09" db="UniProtKB">
        <authorList>
            <consortium name="Ensembl"/>
        </authorList>
    </citation>
    <scope>IDENTIFICATION</scope>
</reference>
<dbReference type="InterPro" id="IPR007264">
    <property type="entry name" value="H/ACA_rnp_Nop10"/>
</dbReference>
<evidence type="ECO:0000256" key="1">
    <source>
        <dbReference type="ARBA" id="ARBA00004604"/>
    </source>
</evidence>